<dbReference type="PANTHER" id="PTHR10102:SF1">
    <property type="entry name" value="DNA-DIRECTED RNA POLYMERASE 3, CHLOROPLASTIC"/>
    <property type="match status" value="1"/>
</dbReference>
<evidence type="ECO:0000256" key="1">
    <source>
        <dbReference type="ARBA" id="ARBA00009493"/>
    </source>
</evidence>
<dbReference type="Pfam" id="PF14700">
    <property type="entry name" value="RPOL_N"/>
    <property type="match status" value="1"/>
</dbReference>
<comment type="catalytic activity">
    <reaction evidence="7 8">
        <text>RNA(n) + a ribonucleoside 5'-triphosphate = RNA(n+1) + diphosphate</text>
        <dbReference type="Rhea" id="RHEA:21248"/>
        <dbReference type="Rhea" id="RHEA-COMP:14527"/>
        <dbReference type="Rhea" id="RHEA-COMP:17342"/>
        <dbReference type="ChEBI" id="CHEBI:33019"/>
        <dbReference type="ChEBI" id="CHEBI:61557"/>
        <dbReference type="ChEBI" id="CHEBI:140395"/>
        <dbReference type="EC" id="2.7.7.6"/>
    </reaction>
</comment>
<evidence type="ECO:0000256" key="8">
    <source>
        <dbReference type="RuleBase" id="RU003805"/>
    </source>
</evidence>
<evidence type="ECO:0000259" key="9">
    <source>
        <dbReference type="SMART" id="SM01311"/>
    </source>
</evidence>
<keyword evidence="6 8" id="KW-0804">Transcription</keyword>
<accession>A0ABR2MFP3</accession>
<evidence type="ECO:0000256" key="6">
    <source>
        <dbReference type="ARBA" id="ARBA00023163"/>
    </source>
</evidence>
<comment type="caution">
    <text evidence="10">The sequence shown here is derived from an EMBL/GenBank/DDBJ whole genome shotgun (WGS) entry which is preliminary data.</text>
</comment>
<dbReference type="Gene3D" id="1.10.287.280">
    <property type="match status" value="1"/>
</dbReference>
<dbReference type="SUPFAM" id="SSF56672">
    <property type="entry name" value="DNA/RNA polymerases"/>
    <property type="match status" value="1"/>
</dbReference>
<dbReference type="InterPro" id="IPR002092">
    <property type="entry name" value="DNA-dir_Rpol_phage-type"/>
</dbReference>
<dbReference type="InterPro" id="IPR037159">
    <property type="entry name" value="RNA_POL_N_sf"/>
</dbReference>
<keyword evidence="5 8" id="KW-0548">Nucleotidyltransferase</keyword>
<dbReference type="Pfam" id="PF00940">
    <property type="entry name" value="RNA_pol"/>
    <property type="match status" value="1"/>
</dbReference>
<gene>
    <name evidence="10" type="ORF">KSP40_PGU015267</name>
</gene>
<evidence type="ECO:0000313" key="11">
    <source>
        <dbReference type="Proteomes" id="UP001412067"/>
    </source>
</evidence>
<evidence type="ECO:0000313" key="10">
    <source>
        <dbReference type="EMBL" id="KAK8962692.1"/>
    </source>
</evidence>
<dbReference type="SMART" id="SM01311">
    <property type="entry name" value="RPOL_N"/>
    <property type="match status" value="1"/>
</dbReference>
<evidence type="ECO:0000256" key="2">
    <source>
        <dbReference type="ARBA" id="ARBA00012418"/>
    </source>
</evidence>
<dbReference type="InterPro" id="IPR043502">
    <property type="entry name" value="DNA/RNA_pol_sf"/>
</dbReference>
<keyword evidence="11" id="KW-1185">Reference proteome</keyword>
<protein>
    <recommendedName>
        <fullName evidence="2 8">DNA-directed RNA polymerase</fullName>
        <ecNumber evidence="2 8">2.7.7.6</ecNumber>
    </recommendedName>
</protein>
<dbReference type="Gene3D" id="1.10.1320.10">
    <property type="entry name" value="DNA-directed RNA polymerase, N-terminal domain"/>
    <property type="match status" value="1"/>
</dbReference>
<evidence type="ECO:0000256" key="7">
    <source>
        <dbReference type="ARBA" id="ARBA00048552"/>
    </source>
</evidence>
<keyword evidence="3 8" id="KW-0240">DNA-directed RNA polymerase</keyword>
<dbReference type="Proteomes" id="UP001412067">
    <property type="component" value="Unassembled WGS sequence"/>
</dbReference>
<name>A0ABR2MFP3_9ASPA</name>
<dbReference type="EC" id="2.7.7.6" evidence="2 8"/>
<dbReference type="InterPro" id="IPR046950">
    <property type="entry name" value="DNA-dir_Rpol_C_phage-type"/>
</dbReference>
<dbReference type="PROSITE" id="PS00900">
    <property type="entry name" value="RNA_POL_PHAGE_1"/>
    <property type="match status" value="1"/>
</dbReference>
<evidence type="ECO:0000256" key="5">
    <source>
        <dbReference type="ARBA" id="ARBA00022695"/>
    </source>
</evidence>
<feature type="domain" description="DNA-directed RNA polymerase N-terminal" evidence="9">
    <location>
        <begin position="73"/>
        <end position="389"/>
    </location>
</feature>
<comment type="function">
    <text evidence="8">DNA-dependent RNA polymerase catalyzes the transcription of DNA into RNA using the four ribonucleoside triphosphates as substrates.</text>
</comment>
<proteinExistence type="inferred from homology"/>
<dbReference type="InterPro" id="IPR029262">
    <property type="entry name" value="RPOL_N"/>
</dbReference>
<reference evidence="10 11" key="1">
    <citation type="journal article" date="2022" name="Nat. Plants">
        <title>Genomes of leafy and leafless Platanthera orchids illuminate the evolution of mycoheterotrophy.</title>
        <authorList>
            <person name="Li M.H."/>
            <person name="Liu K.W."/>
            <person name="Li Z."/>
            <person name="Lu H.C."/>
            <person name="Ye Q.L."/>
            <person name="Zhang D."/>
            <person name="Wang J.Y."/>
            <person name="Li Y.F."/>
            <person name="Zhong Z.M."/>
            <person name="Liu X."/>
            <person name="Yu X."/>
            <person name="Liu D.K."/>
            <person name="Tu X.D."/>
            <person name="Liu B."/>
            <person name="Hao Y."/>
            <person name="Liao X.Y."/>
            <person name="Jiang Y.T."/>
            <person name="Sun W.H."/>
            <person name="Chen J."/>
            <person name="Chen Y.Q."/>
            <person name="Ai Y."/>
            <person name="Zhai J.W."/>
            <person name="Wu S.S."/>
            <person name="Zhou Z."/>
            <person name="Hsiao Y.Y."/>
            <person name="Wu W.L."/>
            <person name="Chen Y.Y."/>
            <person name="Lin Y.F."/>
            <person name="Hsu J.L."/>
            <person name="Li C.Y."/>
            <person name="Wang Z.W."/>
            <person name="Zhao X."/>
            <person name="Zhong W.Y."/>
            <person name="Ma X.K."/>
            <person name="Ma L."/>
            <person name="Huang J."/>
            <person name="Chen G.Z."/>
            <person name="Huang M.Z."/>
            <person name="Huang L."/>
            <person name="Peng D.H."/>
            <person name="Luo Y.B."/>
            <person name="Zou S.Q."/>
            <person name="Chen S.P."/>
            <person name="Lan S."/>
            <person name="Tsai W.C."/>
            <person name="Van de Peer Y."/>
            <person name="Liu Z.J."/>
        </authorList>
    </citation>
    <scope>NUCLEOTIDE SEQUENCE [LARGE SCALE GENOMIC DNA]</scope>
    <source>
        <strain evidence="10">Lor288</strain>
    </source>
</reference>
<organism evidence="10 11">
    <name type="scientific">Platanthera guangdongensis</name>
    <dbReference type="NCBI Taxonomy" id="2320717"/>
    <lineage>
        <taxon>Eukaryota</taxon>
        <taxon>Viridiplantae</taxon>
        <taxon>Streptophyta</taxon>
        <taxon>Embryophyta</taxon>
        <taxon>Tracheophyta</taxon>
        <taxon>Spermatophyta</taxon>
        <taxon>Magnoliopsida</taxon>
        <taxon>Liliopsida</taxon>
        <taxon>Asparagales</taxon>
        <taxon>Orchidaceae</taxon>
        <taxon>Orchidoideae</taxon>
        <taxon>Orchideae</taxon>
        <taxon>Orchidinae</taxon>
        <taxon>Platanthera</taxon>
    </lineage>
</organism>
<sequence>MKTLDYPIFYNPISVQDELANFPWLGHHPSLILPGETLEKIFLEDSPWIPRFDDPTSVRETSEARKKYNALRRRQVKAETAAWERAAEEYKELERVMLEKKLAPSLPYVKSLFLCWFEPLRGAIETDQKLQKGKRHKAAYAYHMSLLPADKLAVIVMHKMMGLLMMGQEKGCVRVVQAAIHIGEAIEHEVRIHGYVDKIKRRRNKGCKDDTVFTKELQKRRKVVMKLIKMKRLAVVQKLLKEEMDIEPWGRDAQAKLGTRLIELLIDSAYVQPPLEQLGNSLPDILPAFRHILKTVSVEVGKLKNKYGVVECHPLVHMGLASTARHMMIPYLPMLIPPKNWKSYNRGGHLFLPSYVMRTHGAKDQEDAIKSVPKKQLNKVFEALNTLGNTKWRVNRRILEVVETIWSEGGGAAGLVDREDIPIQEKPGLEDSIEIKKWQWSARKAKKANCEMHAQRCDTELKLSVARKMRDEEGFYYPHNLDFRGRAYPMHSHLNHLSSDLCRGILEFAEGRQLGKAGLYWLKIHLANIYGGGVDKLSYDARLSFVEDHINDIFDSAKNPVGGMHWWKNAEDPFQCLAACINLSDALASPSQHSVVSYLPIHQDGSCNGLQHYAALGRDNLEAAAVNLVAQKMPADVYSGIAKRVHEIVKQDSQKDLTSDPTALLAKILVDQVDRKLVKQTVMTSVYGVTYVGAREQIKRRLIEKGQITDDRLLFRASCYAAKVTLNALGEMFQAARSIMKWLGDCAKIIASENQPVRWTTPLGLPVVQPYRNSERHLIRTSLQILSLRRDGCLVAAKQQKTAFPPNFVHSLDGSHMMMTAISCRNSGLNFAGVHDSFWTHACDVEKMNQILREQFVELYSIPVLENLLESFETSFPTLTFPSLPERGDFDLRNVLESPYFFN</sequence>
<evidence type="ECO:0000256" key="3">
    <source>
        <dbReference type="ARBA" id="ARBA00022478"/>
    </source>
</evidence>
<dbReference type="PROSITE" id="PS00489">
    <property type="entry name" value="RNA_POL_PHAGE_2"/>
    <property type="match status" value="1"/>
</dbReference>
<dbReference type="EMBL" id="JBBWWR010000008">
    <property type="protein sequence ID" value="KAK8962692.1"/>
    <property type="molecule type" value="Genomic_DNA"/>
</dbReference>
<keyword evidence="4 8" id="KW-0808">Transferase</keyword>
<evidence type="ECO:0000256" key="4">
    <source>
        <dbReference type="ARBA" id="ARBA00022679"/>
    </source>
</evidence>
<dbReference type="PANTHER" id="PTHR10102">
    <property type="entry name" value="DNA-DIRECTED RNA POLYMERASE, MITOCHONDRIAL"/>
    <property type="match status" value="1"/>
</dbReference>
<comment type="similarity">
    <text evidence="1 8">Belongs to the phage and mitochondrial RNA polymerase family.</text>
</comment>
<dbReference type="Gene3D" id="1.10.150.20">
    <property type="entry name" value="5' to 3' exonuclease, C-terminal subdomain"/>
    <property type="match status" value="1"/>
</dbReference>
<dbReference type="InterPro" id="IPR024075">
    <property type="entry name" value="DNA-dir_RNA_pol_helix_hairp_sf"/>
</dbReference>
<dbReference type="Gene3D" id="1.10.287.260">
    <property type="match status" value="1"/>
</dbReference>